<gene>
    <name evidence="2" type="ORF">BU607_04910</name>
</gene>
<reference evidence="2 3" key="1">
    <citation type="journal article" date="2016" name="Front. Microbiol.">
        <title>Comprehensive Phylogenetic Analysis of Bovine Non-aureus Staphylococci Species Based on Whole-Genome Sequencing.</title>
        <authorList>
            <person name="Naushad S."/>
            <person name="Barkema H.W."/>
            <person name="Luby C."/>
            <person name="Condas L.A."/>
            <person name="Nobrega D.B."/>
            <person name="Carson D.A."/>
            <person name="De Buck J."/>
        </authorList>
    </citation>
    <scope>NUCLEOTIDE SEQUENCE [LARGE SCALE GENOMIC DNA]</scope>
    <source>
        <strain evidence="2 3">SNUC 993</strain>
    </source>
</reference>
<feature type="transmembrane region" description="Helical" evidence="1">
    <location>
        <begin position="5"/>
        <end position="26"/>
    </location>
</feature>
<sequence length="101" mass="11992">MLLNIILLCVNTFIILNSIALLIIVFNHYMPMVEACQYAFKQQSGGKRANLRYVIQLLKMGYYLQTFNAIFLLININIMDLKRGKWQLTERKKRDEKMYIL</sequence>
<evidence type="ECO:0000256" key="1">
    <source>
        <dbReference type="SAM" id="Phobius"/>
    </source>
</evidence>
<evidence type="ECO:0000313" key="3">
    <source>
        <dbReference type="Proteomes" id="UP000242694"/>
    </source>
</evidence>
<keyword evidence="3" id="KW-1185">Reference proteome</keyword>
<keyword evidence="1" id="KW-0472">Membrane</keyword>
<keyword evidence="1" id="KW-1133">Transmembrane helix</keyword>
<keyword evidence="1" id="KW-0812">Transmembrane</keyword>
<protein>
    <submittedName>
        <fullName evidence="2">Uncharacterized protein</fullName>
    </submittedName>
</protein>
<dbReference type="Proteomes" id="UP000242694">
    <property type="component" value="Unassembled WGS sequence"/>
</dbReference>
<evidence type="ECO:0000313" key="2">
    <source>
        <dbReference type="EMBL" id="PTH18483.1"/>
    </source>
</evidence>
<comment type="caution">
    <text evidence="2">The sequence shown here is derived from an EMBL/GenBank/DDBJ whole genome shotgun (WGS) entry which is preliminary data.</text>
</comment>
<proteinExistence type="predicted"/>
<organism evidence="2 3">
    <name type="scientific">Staphylococcus auricularis</name>
    <dbReference type="NCBI Taxonomy" id="29379"/>
    <lineage>
        <taxon>Bacteria</taxon>
        <taxon>Bacillati</taxon>
        <taxon>Bacillota</taxon>
        <taxon>Bacilli</taxon>
        <taxon>Bacillales</taxon>
        <taxon>Staphylococcaceae</taxon>
        <taxon>Staphylococcus</taxon>
    </lineage>
</organism>
<name>A0ABX5IF25_9STAP</name>
<dbReference type="EMBL" id="PZDI01000016">
    <property type="protein sequence ID" value="PTH18483.1"/>
    <property type="molecule type" value="Genomic_DNA"/>
</dbReference>
<accession>A0ABX5IF25</accession>
<feature type="transmembrane region" description="Helical" evidence="1">
    <location>
        <begin position="60"/>
        <end position="78"/>
    </location>
</feature>